<dbReference type="InterPro" id="IPR002223">
    <property type="entry name" value="Kunitz_BPTI"/>
</dbReference>
<dbReference type="InterPro" id="IPR036259">
    <property type="entry name" value="MFS_trans_sf"/>
</dbReference>
<dbReference type="Gene3D" id="4.10.410.10">
    <property type="entry name" value="Pancreatic trypsin inhibitor Kunitz domain"/>
    <property type="match status" value="1"/>
</dbReference>
<dbReference type="GO" id="GO:0008028">
    <property type="term" value="F:monocarboxylic acid transmembrane transporter activity"/>
    <property type="evidence" value="ECO:0007669"/>
    <property type="project" value="TreeGrafter"/>
</dbReference>
<dbReference type="EMBL" id="CAJPIZ010000490">
    <property type="protein sequence ID" value="CAG2101566.1"/>
    <property type="molecule type" value="Genomic_DNA"/>
</dbReference>
<feature type="transmembrane region" description="Helical" evidence="2">
    <location>
        <begin position="599"/>
        <end position="625"/>
    </location>
</feature>
<feature type="region of interest" description="Disordered" evidence="1">
    <location>
        <begin position="111"/>
        <end position="130"/>
    </location>
</feature>
<dbReference type="AlphaFoldDB" id="A0A7R9KDQ7"/>
<name>A0A7R9KDQ7_9ACAR</name>
<evidence type="ECO:0000313" key="4">
    <source>
        <dbReference type="EMBL" id="CAD7621136.1"/>
    </source>
</evidence>
<sequence length="677" mass="75959">MIASNPLTSTLSSGDHYEHPVIETCGFASLTFFGGILLGIVLTIWQLVHQLVNPTNRPRSAREVAEARIGLKKPPVVFRAIHVRKQFVNIMISEFETHSVQNRHLKCGLTSGHMKSSTGPQGQASASSNTSANQMHMTQLLAKFQSYKLTMSVASLTAFKNYASNCKQRKPYAFCGAKTVVGTQWYYDLRKDKCMPFKYCLNAEEIDIKRTSLENRFTSELQCEYLCHKKKHIKTSKTMTDKLNQMLLKRLKKTISVHYQQRNSLQVQSFSQFEMKDPSRCKRQKSYSFCGSHTTPHVHWYYNKRLNRCQPYTFCEVVDYKPLNPYHKAPDGGFGWIIVFASFMISFIGDGYAYTTGLFYAQFLVEYKESESVTSLFDSIMTGMMYCSGPVASGLTATFGCRTGLGLLYLPQVMIITYWFDDHLALATGIGVCGSGLGISVFALLSEHLIVTYGWKGAMLLLSGLMFTCIAFSAFFRKVDYMEEKSDLKSALKETFNFNILKDMVFLYYGFASFLNGTVFYVPIIFLKDHVVKTGMGTGADAVNLMVIFGFCNAFGRVFFGYIADFQSLNRILLYGLSIITYGIAIGLIAAFSIDNYKIMVFGIIVFGMAKGAFITLMSVVIVDLFGMEKVTNVLGVVNLIFGQVFAQLRRGDSYGRSTAVDFCGPIVSTCLQCNKE</sequence>
<evidence type="ECO:0000313" key="5">
    <source>
        <dbReference type="Proteomes" id="UP000759131"/>
    </source>
</evidence>
<dbReference type="SUPFAM" id="SSF57362">
    <property type="entry name" value="BPTI-like"/>
    <property type="match status" value="1"/>
</dbReference>
<feature type="transmembrane region" description="Helical" evidence="2">
    <location>
        <begin position="426"/>
        <end position="445"/>
    </location>
</feature>
<dbReference type="EMBL" id="OC855065">
    <property type="protein sequence ID" value="CAD7621136.1"/>
    <property type="molecule type" value="Genomic_DNA"/>
</dbReference>
<evidence type="ECO:0000256" key="1">
    <source>
        <dbReference type="SAM" id="MobiDB-lite"/>
    </source>
</evidence>
<dbReference type="InterPro" id="IPR011701">
    <property type="entry name" value="MFS"/>
</dbReference>
<dbReference type="Gene3D" id="1.20.1250.20">
    <property type="entry name" value="MFS general substrate transporter like domains"/>
    <property type="match status" value="1"/>
</dbReference>
<reference evidence="4" key="1">
    <citation type="submission" date="2020-11" db="EMBL/GenBank/DDBJ databases">
        <authorList>
            <person name="Tran Van P."/>
        </authorList>
    </citation>
    <scope>NUCLEOTIDE SEQUENCE</scope>
</reference>
<keyword evidence="2" id="KW-1133">Transmembrane helix</keyword>
<evidence type="ECO:0000259" key="3">
    <source>
        <dbReference type="PROSITE" id="PS50279"/>
    </source>
</evidence>
<accession>A0A7R9KDQ7</accession>
<feature type="domain" description="BPTI/Kunitz inhibitor" evidence="3">
    <location>
        <begin position="166"/>
        <end position="227"/>
    </location>
</feature>
<feature type="transmembrane region" description="Helical" evidence="2">
    <location>
        <begin position="539"/>
        <end position="560"/>
    </location>
</feature>
<dbReference type="Pfam" id="PF07690">
    <property type="entry name" value="MFS_1"/>
    <property type="match status" value="1"/>
</dbReference>
<dbReference type="GO" id="GO:0004867">
    <property type="term" value="F:serine-type endopeptidase inhibitor activity"/>
    <property type="evidence" value="ECO:0007669"/>
    <property type="project" value="InterPro"/>
</dbReference>
<feature type="compositionally biased region" description="Polar residues" evidence="1">
    <location>
        <begin position="113"/>
        <end position="123"/>
    </location>
</feature>
<keyword evidence="2" id="KW-0812">Transmembrane</keyword>
<proteinExistence type="predicted"/>
<feature type="transmembrane region" description="Helical" evidence="2">
    <location>
        <begin position="506"/>
        <end position="527"/>
    </location>
</feature>
<keyword evidence="2" id="KW-0472">Membrane</keyword>
<dbReference type="InterPro" id="IPR036880">
    <property type="entry name" value="Kunitz_BPTI_sf"/>
</dbReference>
<gene>
    <name evidence="4" type="ORF">OSB1V03_LOCUS1612</name>
</gene>
<dbReference type="CDD" id="cd17352">
    <property type="entry name" value="MFS_MCT_SLC16"/>
    <property type="match status" value="1"/>
</dbReference>
<dbReference type="PANTHER" id="PTHR11360:SF284">
    <property type="entry name" value="EG:103B4.3 PROTEIN-RELATED"/>
    <property type="match status" value="1"/>
</dbReference>
<dbReference type="OrthoDB" id="6513636at2759"/>
<dbReference type="InterPro" id="IPR050327">
    <property type="entry name" value="Proton-linked_MCT"/>
</dbReference>
<dbReference type="SUPFAM" id="SSF103473">
    <property type="entry name" value="MFS general substrate transporter"/>
    <property type="match status" value="1"/>
</dbReference>
<dbReference type="Proteomes" id="UP000759131">
    <property type="component" value="Unassembled WGS sequence"/>
</dbReference>
<feature type="transmembrane region" description="Helical" evidence="2">
    <location>
        <begin position="27"/>
        <end position="48"/>
    </location>
</feature>
<feature type="transmembrane region" description="Helical" evidence="2">
    <location>
        <begin position="399"/>
        <end position="420"/>
    </location>
</feature>
<keyword evidence="5" id="KW-1185">Reference proteome</keyword>
<feature type="transmembrane region" description="Helical" evidence="2">
    <location>
        <begin position="333"/>
        <end position="353"/>
    </location>
</feature>
<feature type="transmembrane region" description="Helical" evidence="2">
    <location>
        <begin position="457"/>
        <end position="476"/>
    </location>
</feature>
<dbReference type="PROSITE" id="PS50279">
    <property type="entry name" value="BPTI_KUNITZ_2"/>
    <property type="match status" value="1"/>
</dbReference>
<protein>
    <recommendedName>
        <fullName evidence="3">BPTI/Kunitz inhibitor domain-containing protein</fullName>
    </recommendedName>
</protein>
<dbReference type="PANTHER" id="PTHR11360">
    <property type="entry name" value="MONOCARBOXYLATE TRANSPORTER"/>
    <property type="match status" value="1"/>
</dbReference>
<feature type="transmembrane region" description="Helical" evidence="2">
    <location>
        <begin position="572"/>
        <end position="592"/>
    </location>
</feature>
<organism evidence="4">
    <name type="scientific">Medioppia subpectinata</name>
    <dbReference type="NCBI Taxonomy" id="1979941"/>
    <lineage>
        <taxon>Eukaryota</taxon>
        <taxon>Metazoa</taxon>
        <taxon>Ecdysozoa</taxon>
        <taxon>Arthropoda</taxon>
        <taxon>Chelicerata</taxon>
        <taxon>Arachnida</taxon>
        <taxon>Acari</taxon>
        <taxon>Acariformes</taxon>
        <taxon>Sarcoptiformes</taxon>
        <taxon>Oribatida</taxon>
        <taxon>Brachypylina</taxon>
        <taxon>Oppioidea</taxon>
        <taxon>Oppiidae</taxon>
        <taxon>Medioppia</taxon>
    </lineage>
</organism>
<evidence type="ECO:0000256" key="2">
    <source>
        <dbReference type="SAM" id="Phobius"/>
    </source>
</evidence>